<evidence type="ECO:0000256" key="6">
    <source>
        <dbReference type="ARBA" id="ARBA00022968"/>
    </source>
</evidence>
<organism evidence="11 12">
    <name type="scientific">Lachancea meyersii CBS 8951</name>
    <dbReference type="NCBI Taxonomy" id="1266667"/>
    <lineage>
        <taxon>Eukaryota</taxon>
        <taxon>Fungi</taxon>
        <taxon>Dikarya</taxon>
        <taxon>Ascomycota</taxon>
        <taxon>Saccharomycotina</taxon>
        <taxon>Saccharomycetes</taxon>
        <taxon>Saccharomycetales</taxon>
        <taxon>Saccharomycetaceae</taxon>
        <taxon>Lachancea</taxon>
    </lineage>
</organism>
<evidence type="ECO:0000256" key="9">
    <source>
        <dbReference type="ARBA" id="ARBA00023136"/>
    </source>
</evidence>
<dbReference type="SUPFAM" id="SSF53448">
    <property type="entry name" value="Nucleotide-diphospho-sugar transferases"/>
    <property type="match status" value="1"/>
</dbReference>
<keyword evidence="5 10" id="KW-0812">Transmembrane</keyword>
<evidence type="ECO:0000256" key="2">
    <source>
        <dbReference type="ARBA" id="ARBA00004922"/>
    </source>
</evidence>
<keyword evidence="8" id="KW-0333">Golgi apparatus</keyword>
<evidence type="ECO:0000256" key="5">
    <source>
        <dbReference type="ARBA" id="ARBA00022692"/>
    </source>
</evidence>
<dbReference type="EMBL" id="LT598477">
    <property type="protein sequence ID" value="SCU94084.1"/>
    <property type="molecule type" value="Genomic_DNA"/>
</dbReference>
<name>A0A1G4JTK0_9SACH</name>
<dbReference type="Proteomes" id="UP000191144">
    <property type="component" value="Chromosome F"/>
</dbReference>
<dbReference type="InterPro" id="IPR029044">
    <property type="entry name" value="Nucleotide-diphossugar_trans"/>
</dbReference>
<keyword evidence="4" id="KW-0808">Transferase</keyword>
<protein>
    <submittedName>
        <fullName evidence="11">LAME_0F06040g1_1</fullName>
    </submittedName>
</protein>
<evidence type="ECO:0000256" key="8">
    <source>
        <dbReference type="ARBA" id="ARBA00023034"/>
    </source>
</evidence>
<sequence length="707" mass="80152">MSPLQIARSLSGRASACFDLLGIRLRQSSHVFRRGKTKNMSLILMSIVGLLALVAVIRGIHGGDMSMEMLTYDNSKSNGTAQGSAGYDEFDEVADASYSDYENINAQMNSANAGIVGRAVAETLKRIKKFSLEGELDKTRKKECDIGDISITDTAKFYKLTEESLANCVQLPEETFLALREGFEGFRKAIVDDLLPLFMDVDQPAFHGEGIVMVGGGKYSLFALPAIKAIRENSGVKIQDSVPIEIIIPPQDKADRGFCENVLPALDPSGLTRCVFLDEVLGEETLSHLKGYQLKPLALLVSTFEKALMLDSDNYVINSLEGYFTNGKFNEKGLVLWPDYWRRLHHPKIYEILNLKLGRDQRERNSIDDTSPTYLYDVDSKKTPLHDLKNTIPDGGTESGQLLVNKKKHLDTLLMSLYFNYNGPSYYYPLLGQGFAGEGDKDTFVLASRVLHGPDSWHQVKTPVSAMGHWTDSKDEIRLTDEDLENYTKEKSFRGTAMLQHDYIEDIRCHAVAQEVIRNTISNKEKLFCESWIKSHKDDFTGKIEEKREQCKKNAEAQKVFQSEIRDSYSLADYFAFFKFTKVSFVHSHLPKYDPWEWYETGDMKFDGAKAHKNHKDDALYKPAHSGHYRMYDSKMREISGYDLELANWSAFNTYLCDVPDGYKNFGYLSEKIAASESPVQGYRGMCKYISDRVEYLKSTTWEDINV</sequence>
<comment type="similarity">
    <text evidence="3">Belongs to the MNN1/MNT family.</text>
</comment>
<feature type="transmembrane region" description="Helical" evidence="10">
    <location>
        <begin position="42"/>
        <end position="60"/>
    </location>
</feature>
<evidence type="ECO:0000313" key="12">
    <source>
        <dbReference type="Proteomes" id="UP000191144"/>
    </source>
</evidence>
<keyword evidence="9 10" id="KW-0472">Membrane</keyword>
<evidence type="ECO:0000256" key="3">
    <source>
        <dbReference type="ARBA" id="ARBA00009105"/>
    </source>
</evidence>
<comment type="subcellular location">
    <subcellularLocation>
        <location evidence="1">Golgi apparatus membrane</location>
        <topology evidence="1">Single-pass type II membrane protein</topology>
    </subcellularLocation>
</comment>
<accession>A0A1G4JTK0</accession>
<dbReference type="PANTHER" id="PTHR31646:SF1">
    <property type="entry name" value="ALPHA-1,2-MANNOSYLTRANSFERASE MNN2"/>
    <property type="match status" value="1"/>
</dbReference>
<proteinExistence type="inferred from homology"/>
<dbReference type="OrthoDB" id="430354at2759"/>
<evidence type="ECO:0000256" key="7">
    <source>
        <dbReference type="ARBA" id="ARBA00022989"/>
    </source>
</evidence>
<dbReference type="AlphaFoldDB" id="A0A1G4JTK0"/>
<dbReference type="Pfam" id="PF11051">
    <property type="entry name" value="Mannosyl_trans3"/>
    <property type="match status" value="1"/>
</dbReference>
<comment type="pathway">
    <text evidence="2">Protein modification; protein glycosylation.</text>
</comment>
<dbReference type="GO" id="GO:0000026">
    <property type="term" value="F:alpha-1,2-mannosyltransferase activity"/>
    <property type="evidence" value="ECO:0007669"/>
    <property type="project" value="TreeGrafter"/>
</dbReference>
<evidence type="ECO:0000256" key="4">
    <source>
        <dbReference type="ARBA" id="ARBA00022679"/>
    </source>
</evidence>
<dbReference type="GO" id="GO:0000139">
    <property type="term" value="C:Golgi membrane"/>
    <property type="evidence" value="ECO:0007669"/>
    <property type="project" value="UniProtKB-SubCell"/>
</dbReference>
<dbReference type="InterPro" id="IPR022751">
    <property type="entry name" value="Alpha_mannosyltransferase"/>
</dbReference>
<keyword evidence="6" id="KW-0735">Signal-anchor</keyword>
<dbReference type="GO" id="GO:0046354">
    <property type="term" value="P:mannan biosynthetic process"/>
    <property type="evidence" value="ECO:0007669"/>
    <property type="project" value="TreeGrafter"/>
</dbReference>
<evidence type="ECO:0000256" key="10">
    <source>
        <dbReference type="SAM" id="Phobius"/>
    </source>
</evidence>
<keyword evidence="12" id="KW-1185">Reference proteome</keyword>
<evidence type="ECO:0000256" key="1">
    <source>
        <dbReference type="ARBA" id="ARBA00004323"/>
    </source>
</evidence>
<keyword evidence="7 10" id="KW-1133">Transmembrane helix</keyword>
<reference evidence="12" key="1">
    <citation type="submission" date="2016-03" db="EMBL/GenBank/DDBJ databases">
        <authorList>
            <person name="Devillers Hugo."/>
        </authorList>
    </citation>
    <scope>NUCLEOTIDE SEQUENCE [LARGE SCALE GENOMIC DNA]</scope>
</reference>
<evidence type="ECO:0000313" key="11">
    <source>
        <dbReference type="EMBL" id="SCU94084.1"/>
    </source>
</evidence>
<dbReference type="PANTHER" id="PTHR31646">
    <property type="entry name" value="ALPHA-1,2-MANNOSYLTRANSFERASE MNN2"/>
    <property type="match status" value="1"/>
</dbReference>
<gene>
    <name evidence="11" type="ORF">LAME_0F06040G</name>
</gene>